<name>A0A2A6RGG4_9CHLR</name>
<dbReference type="Pfam" id="PF00027">
    <property type="entry name" value="cNMP_binding"/>
    <property type="match status" value="1"/>
</dbReference>
<dbReference type="PRINTS" id="PR00111">
    <property type="entry name" value="ABHYDROLASE"/>
</dbReference>
<dbReference type="InterPro" id="IPR018490">
    <property type="entry name" value="cNMP-bd_dom_sf"/>
</dbReference>
<keyword evidence="3" id="KW-1185">Reference proteome</keyword>
<accession>A0A2A6RGG4</accession>
<dbReference type="Proteomes" id="UP000220527">
    <property type="component" value="Unassembled WGS sequence"/>
</dbReference>
<proteinExistence type="predicted"/>
<evidence type="ECO:0000313" key="3">
    <source>
        <dbReference type="Proteomes" id="UP000220527"/>
    </source>
</evidence>
<dbReference type="RefSeq" id="WP_097645208.1">
    <property type="nucleotide sequence ID" value="NZ_NQWI01000097.1"/>
</dbReference>
<reference evidence="3" key="1">
    <citation type="submission" date="2017-08" db="EMBL/GenBank/DDBJ databases">
        <authorList>
            <person name="Grouzdev D.S."/>
            <person name="Gaisin V.A."/>
            <person name="Rysina M.S."/>
            <person name="Gorlenko V.M."/>
        </authorList>
    </citation>
    <scope>NUCLEOTIDE SEQUENCE [LARGE SCALE GENOMIC DNA]</scope>
    <source>
        <strain evidence="3">Kir15-3F</strain>
    </source>
</reference>
<dbReference type="OrthoDB" id="151598at2"/>
<dbReference type="SUPFAM" id="SSF51206">
    <property type="entry name" value="cAMP-binding domain-like"/>
    <property type="match status" value="1"/>
</dbReference>
<evidence type="ECO:0000313" key="2">
    <source>
        <dbReference type="EMBL" id="PDW01950.1"/>
    </source>
</evidence>
<dbReference type="EMBL" id="NQWI01000097">
    <property type="protein sequence ID" value="PDW01950.1"/>
    <property type="molecule type" value="Genomic_DNA"/>
</dbReference>
<evidence type="ECO:0000259" key="1">
    <source>
        <dbReference type="PROSITE" id="PS50042"/>
    </source>
</evidence>
<organism evidence="2 3">
    <name type="scientific">Candidatus Viridilinea mediisalina</name>
    <dbReference type="NCBI Taxonomy" id="2024553"/>
    <lineage>
        <taxon>Bacteria</taxon>
        <taxon>Bacillati</taxon>
        <taxon>Chloroflexota</taxon>
        <taxon>Chloroflexia</taxon>
        <taxon>Chloroflexales</taxon>
        <taxon>Chloroflexineae</taxon>
        <taxon>Oscillochloridaceae</taxon>
        <taxon>Candidatus Viridilinea</taxon>
    </lineage>
</organism>
<dbReference type="InterPro" id="IPR029058">
    <property type="entry name" value="AB_hydrolase_fold"/>
</dbReference>
<dbReference type="AlphaFoldDB" id="A0A2A6RGG4"/>
<dbReference type="InterPro" id="IPR000595">
    <property type="entry name" value="cNMP-bd_dom"/>
</dbReference>
<sequence length="452" mass="49738">MPTYTINGVRVHAREEGPKTGQICIMIHGWSSSWYALSPLLELVSRRFHCVAIDLPGYGNSERLRERTTIPAYAEVIAKLIQQLSDNPAVLIGHSMGGMTSITTALNYPELVDRMVLLAPTISGKLSNWINYAVAPVTALERFNIAGRIVSALEPSLVAVTDRLMRPASFAERSVISQQEYERLRADARRPGQGRVRAECFIAMQQNDLRGRLSEIQTPSLVIWGAEDNTVPLRDAGVVADEWKGVDLRIVPKAGHWPQFEAPEYTARVVASFLALPVLTTRIDDSISQDVLTAQAAAFLANSDIGSGLTLAQRSRLAAQCRLRFYGPGAMIGPPDEECTDLYIVQQGSIEVWSELKDGTLVPDHILNTVLPGQITGEMALLDGGRRSAGLTAGDEGATILVLRRDRLRALVEDDPVLGNAIIWNIATSLALRIRLANFQRKMLQKEKNFHE</sequence>
<dbReference type="SMART" id="SM00100">
    <property type="entry name" value="cNMP"/>
    <property type="match status" value="1"/>
</dbReference>
<dbReference type="SUPFAM" id="SSF53474">
    <property type="entry name" value="alpha/beta-Hydrolases"/>
    <property type="match status" value="1"/>
</dbReference>
<feature type="domain" description="Cyclic nucleotide-binding" evidence="1">
    <location>
        <begin position="305"/>
        <end position="412"/>
    </location>
</feature>
<dbReference type="PANTHER" id="PTHR46438">
    <property type="entry name" value="ALPHA/BETA-HYDROLASES SUPERFAMILY PROTEIN"/>
    <property type="match status" value="1"/>
</dbReference>
<dbReference type="InterPro" id="IPR000073">
    <property type="entry name" value="AB_hydrolase_1"/>
</dbReference>
<dbReference type="CDD" id="cd00038">
    <property type="entry name" value="CAP_ED"/>
    <property type="match status" value="1"/>
</dbReference>
<dbReference type="GO" id="GO:0016787">
    <property type="term" value="F:hydrolase activity"/>
    <property type="evidence" value="ECO:0007669"/>
    <property type="project" value="UniProtKB-KW"/>
</dbReference>
<dbReference type="Gene3D" id="3.40.50.1820">
    <property type="entry name" value="alpha/beta hydrolase"/>
    <property type="match status" value="1"/>
</dbReference>
<dbReference type="InterPro" id="IPR014710">
    <property type="entry name" value="RmlC-like_jellyroll"/>
</dbReference>
<comment type="caution">
    <text evidence="2">The sequence shown here is derived from an EMBL/GenBank/DDBJ whole genome shotgun (WGS) entry which is preliminary data.</text>
</comment>
<protein>
    <submittedName>
        <fullName evidence="2">Alpha/beta hydrolase</fullName>
    </submittedName>
</protein>
<dbReference type="Gene3D" id="2.60.120.10">
    <property type="entry name" value="Jelly Rolls"/>
    <property type="match status" value="1"/>
</dbReference>
<keyword evidence="2" id="KW-0378">Hydrolase</keyword>
<dbReference type="Pfam" id="PF00561">
    <property type="entry name" value="Abhydrolase_1"/>
    <property type="match status" value="1"/>
</dbReference>
<dbReference type="PANTHER" id="PTHR46438:SF11">
    <property type="entry name" value="LIPASE-RELATED"/>
    <property type="match status" value="1"/>
</dbReference>
<gene>
    <name evidence="2" type="ORF">CJ255_16540</name>
</gene>
<dbReference type="PROSITE" id="PS50042">
    <property type="entry name" value="CNMP_BINDING_3"/>
    <property type="match status" value="1"/>
</dbReference>